<reference evidence="2" key="1">
    <citation type="journal article" date="2022" name="Mol. Ecol. Resour.">
        <title>The genomes of chicory, endive, great burdock and yacon provide insights into Asteraceae palaeo-polyploidization history and plant inulin production.</title>
        <authorList>
            <person name="Fan W."/>
            <person name="Wang S."/>
            <person name="Wang H."/>
            <person name="Wang A."/>
            <person name="Jiang F."/>
            <person name="Liu H."/>
            <person name="Zhao H."/>
            <person name="Xu D."/>
            <person name="Zhang Y."/>
        </authorList>
    </citation>
    <scope>NUCLEOTIDE SEQUENCE [LARGE SCALE GENOMIC DNA]</scope>
    <source>
        <strain evidence="2">cv. Niubang</strain>
    </source>
</reference>
<comment type="caution">
    <text evidence="1">The sequence shown here is derived from an EMBL/GenBank/DDBJ whole genome shotgun (WGS) entry which is preliminary data.</text>
</comment>
<keyword evidence="2" id="KW-1185">Reference proteome</keyword>
<sequence>MLDGWLKLETVMMMDQVSPAEFNCLVLMVEWEPQICTYQLLFLCLPLLCFHRHRDTTFRVLSYLHFFIY</sequence>
<accession>A0ACB8XH45</accession>
<dbReference type="EMBL" id="CM042063">
    <property type="protein sequence ID" value="KAI3666983.1"/>
    <property type="molecule type" value="Genomic_DNA"/>
</dbReference>
<protein>
    <submittedName>
        <fullName evidence="1">Uncharacterized protein</fullName>
    </submittedName>
</protein>
<name>A0ACB8XH45_ARCLA</name>
<evidence type="ECO:0000313" key="1">
    <source>
        <dbReference type="EMBL" id="KAI3666983.1"/>
    </source>
</evidence>
<gene>
    <name evidence="1" type="ORF">L6452_42024</name>
</gene>
<reference evidence="1 2" key="2">
    <citation type="journal article" date="2022" name="Mol. Ecol. Resour.">
        <title>The genomes of chicory, endive, great burdock and yacon provide insights into Asteraceae paleo-polyploidization history and plant inulin production.</title>
        <authorList>
            <person name="Fan W."/>
            <person name="Wang S."/>
            <person name="Wang H."/>
            <person name="Wang A."/>
            <person name="Jiang F."/>
            <person name="Liu H."/>
            <person name="Zhao H."/>
            <person name="Xu D."/>
            <person name="Zhang Y."/>
        </authorList>
    </citation>
    <scope>NUCLEOTIDE SEQUENCE [LARGE SCALE GENOMIC DNA]</scope>
    <source>
        <strain evidence="2">cv. Niubang</strain>
    </source>
</reference>
<dbReference type="Proteomes" id="UP001055879">
    <property type="component" value="Linkage Group LG17"/>
</dbReference>
<evidence type="ECO:0000313" key="2">
    <source>
        <dbReference type="Proteomes" id="UP001055879"/>
    </source>
</evidence>
<proteinExistence type="predicted"/>
<organism evidence="1 2">
    <name type="scientific">Arctium lappa</name>
    <name type="common">Greater burdock</name>
    <name type="synonym">Lappa major</name>
    <dbReference type="NCBI Taxonomy" id="4217"/>
    <lineage>
        <taxon>Eukaryota</taxon>
        <taxon>Viridiplantae</taxon>
        <taxon>Streptophyta</taxon>
        <taxon>Embryophyta</taxon>
        <taxon>Tracheophyta</taxon>
        <taxon>Spermatophyta</taxon>
        <taxon>Magnoliopsida</taxon>
        <taxon>eudicotyledons</taxon>
        <taxon>Gunneridae</taxon>
        <taxon>Pentapetalae</taxon>
        <taxon>asterids</taxon>
        <taxon>campanulids</taxon>
        <taxon>Asterales</taxon>
        <taxon>Asteraceae</taxon>
        <taxon>Carduoideae</taxon>
        <taxon>Cardueae</taxon>
        <taxon>Arctiinae</taxon>
        <taxon>Arctium</taxon>
    </lineage>
</organism>